<reference evidence="2 3" key="1">
    <citation type="submission" date="2018-06" db="EMBL/GenBank/DDBJ databases">
        <authorList>
            <consortium name="Pathogen Informatics"/>
            <person name="Doyle S."/>
        </authorList>
    </citation>
    <scope>NUCLEOTIDE SEQUENCE [LARGE SCALE GENOMIC DNA]</scope>
    <source>
        <strain evidence="2 3">NCTC10289</strain>
    </source>
</reference>
<evidence type="ECO:0000313" key="3">
    <source>
        <dbReference type="Proteomes" id="UP000254287"/>
    </source>
</evidence>
<feature type="compositionally biased region" description="Basic and acidic residues" evidence="1">
    <location>
        <begin position="26"/>
        <end position="55"/>
    </location>
</feature>
<sequence length="138" mass="14699">MAASTSWNNDVLTVNGQSSPPLTGPKGDRGPKGPPGDKGDRGDKGDKGEDGVDGTVKFEELTEQQLEALRGAAGVVVSETEPENKNVVWIDPSGETYRPISNYVAVLSDEEALAMSGKVPPGTCVHVVTNDNRYWEEE</sequence>
<evidence type="ECO:0000256" key="1">
    <source>
        <dbReference type="SAM" id="MobiDB-lite"/>
    </source>
</evidence>
<dbReference type="EMBL" id="UFXP01000002">
    <property type="protein sequence ID" value="STD79097.1"/>
    <property type="molecule type" value="Genomic_DNA"/>
</dbReference>
<feature type="region of interest" description="Disordered" evidence="1">
    <location>
        <begin position="1"/>
        <end position="55"/>
    </location>
</feature>
<gene>
    <name evidence="2" type="ORF">NCTC10289_02616</name>
</gene>
<evidence type="ECO:0000313" key="2">
    <source>
        <dbReference type="EMBL" id="STD79097.1"/>
    </source>
</evidence>
<organism evidence="2 3">
    <name type="scientific">Corynebacterium minutissimum</name>
    <dbReference type="NCBI Taxonomy" id="38301"/>
    <lineage>
        <taxon>Bacteria</taxon>
        <taxon>Bacillati</taxon>
        <taxon>Actinomycetota</taxon>
        <taxon>Actinomycetes</taxon>
        <taxon>Mycobacteriales</taxon>
        <taxon>Corynebacteriaceae</taxon>
        <taxon>Corynebacterium</taxon>
    </lineage>
</organism>
<protein>
    <submittedName>
        <fullName evidence="2">Putative phage tail fiber protein</fullName>
    </submittedName>
</protein>
<dbReference type="AlphaFoldDB" id="A0A376GVX9"/>
<accession>A0A376GVX9</accession>
<feature type="compositionally biased region" description="Polar residues" evidence="1">
    <location>
        <begin position="1"/>
        <end position="21"/>
    </location>
</feature>
<proteinExistence type="predicted"/>
<dbReference type="Proteomes" id="UP000254287">
    <property type="component" value="Unassembled WGS sequence"/>
</dbReference>
<name>A0A376GVX9_9CORY</name>
<dbReference type="Gene3D" id="1.20.5.320">
    <property type="entry name" value="6-Phosphogluconate Dehydrogenase, domain 3"/>
    <property type="match status" value="1"/>
</dbReference>